<evidence type="ECO:0000256" key="1">
    <source>
        <dbReference type="SAM" id="SignalP"/>
    </source>
</evidence>
<reference evidence="2 3" key="1">
    <citation type="submission" date="2018-03" db="EMBL/GenBank/DDBJ databases">
        <title>Genomic Encyclopedia of Archaeal and Bacterial Type Strains, Phase II (KMG-II): from individual species to whole genera.</title>
        <authorList>
            <person name="Goeker M."/>
        </authorList>
    </citation>
    <scope>NUCLEOTIDE SEQUENCE [LARGE SCALE GENOMIC DNA]</scope>
    <source>
        <strain evidence="2 3">ATCC BAA-1496</strain>
    </source>
</reference>
<dbReference type="EMBL" id="PVTI01000035">
    <property type="protein sequence ID" value="PRY51615.1"/>
    <property type="molecule type" value="Genomic_DNA"/>
</dbReference>
<dbReference type="PROSITE" id="PS51257">
    <property type="entry name" value="PROKAR_LIPOPROTEIN"/>
    <property type="match status" value="1"/>
</dbReference>
<feature type="chain" id="PRO_5039212702" evidence="1">
    <location>
        <begin position="22"/>
        <end position="103"/>
    </location>
</feature>
<keyword evidence="1" id="KW-0732">Signal</keyword>
<organism evidence="2 3">
    <name type="scientific">Knoellia remsis</name>
    <dbReference type="NCBI Taxonomy" id="407159"/>
    <lineage>
        <taxon>Bacteria</taxon>
        <taxon>Bacillati</taxon>
        <taxon>Actinomycetota</taxon>
        <taxon>Actinomycetes</taxon>
        <taxon>Micrococcales</taxon>
        <taxon>Intrasporangiaceae</taxon>
        <taxon>Knoellia</taxon>
    </lineage>
</organism>
<name>A0A2T0U136_9MICO</name>
<keyword evidence="3" id="KW-1185">Reference proteome</keyword>
<accession>A0A2T0U136</accession>
<dbReference type="Proteomes" id="UP000237822">
    <property type="component" value="Unassembled WGS sequence"/>
</dbReference>
<sequence>MKLRIAGAGLALALGTTVLNAAPASAATSCSTWLTKQVRTALPDLYYGNVKCSSISINTKVRGGLAIDNDLDCYTGWFTRTNYTYKTCGAARVSGAYYQTATL</sequence>
<proteinExistence type="predicted"/>
<protein>
    <submittedName>
        <fullName evidence="2">Uncharacterized protein</fullName>
    </submittedName>
</protein>
<dbReference type="RefSeq" id="WP_146133008.1">
    <property type="nucleotide sequence ID" value="NZ_PVTI01000035.1"/>
</dbReference>
<dbReference type="OrthoDB" id="10002468at2"/>
<gene>
    <name evidence="2" type="ORF">BCF74_1354</name>
</gene>
<evidence type="ECO:0000313" key="2">
    <source>
        <dbReference type="EMBL" id="PRY51615.1"/>
    </source>
</evidence>
<evidence type="ECO:0000313" key="3">
    <source>
        <dbReference type="Proteomes" id="UP000237822"/>
    </source>
</evidence>
<feature type="signal peptide" evidence="1">
    <location>
        <begin position="1"/>
        <end position="21"/>
    </location>
</feature>
<dbReference type="AlphaFoldDB" id="A0A2T0U136"/>
<comment type="caution">
    <text evidence="2">The sequence shown here is derived from an EMBL/GenBank/DDBJ whole genome shotgun (WGS) entry which is preliminary data.</text>
</comment>